<protein>
    <submittedName>
        <fullName evidence="6">Glycosyl hydrolases family 43</fullName>
    </submittedName>
</protein>
<evidence type="ECO:0000313" key="7">
    <source>
        <dbReference type="Proteomes" id="UP000175989"/>
    </source>
</evidence>
<organism evidence="6 7">
    <name type="scientific">Duganella phyllosphaerae</name>
    <dbReference type="NCBI Taxonomy" id="762836"/>
    <lineage>
        <taxon>Bacteria</taxon>
        <taxon>Pseudomonadati</taxon>
        <taxon>Pseudomonadota</taxon>
        <taxon>Betaproteobacteria</taxon>
        <taxon>Burkholderiales</taxon>
        <taxon>Oxalobacteraceae</taxon>
        <taxon>Telluria group</taxon>
        <taxon>Duganella</taxon>
    </lineage>
</organism>
<dbReference type="PATRIC" id="fig|762836.4.peg.1636"/>
<comment type="similarity">
    <text evidence="1 4">Belongs to the glycosyl hydrolase 43 family.</text>
</comment>
<accession>A0A1E7WZT4</accession>
<keyword evidence="7" id="KW-1185">Reference proteome</keyword>
<dbReference type="GO" id="GO:0005975">
    <property type="term" value="P:carbohydrate metabolic process"/>
    <property type="evidence" value="ECO:0007669"/>
    <property type="project" value="InterPro"/>
</dbReference>
<name>A0A1E7WZT4_9BURK</name>
<gene>
    <name evidence="6" type="ORF">DUPY_15670</name>
</gene>
<keyword evidence="3 4" id="KW-0326">Glycosidase</keyword>
<dbReference type="Proteomes" id="UP000175989">
    <property type="component" value="Unassembled WGS sequence"/>
</dbReference>
<dbReference type="Gene3D" id="2.115.10.20">
    <property type="entry name" value="Glycosyl hydrolase domain, family 43"/>
    <property type="match status" value="1"/>
</dbReference>
<keyword evidence="5" id="KW-0732">Signal</keyword>
<dbReference type="Gene3D" id="2.60.120.260">
    <property type="entry name" value="Galactose-binding domain-like"/>
    <property type="match status" value="1"/>
</dbReference>
<dbReference type="RefSeq" id="WP_229255279.1">
    <property type="nucleotide sequence ID" value="NZ_LROM01000066.1"/>
</dbReference>
<evidence type="ECO:0000256" key="3">
    <source>
        <dbReference type="ARBA" id="ARBA00023295"/>
    </source>
</evidence>
<dbReference type="GO" id="GO:0004553">
    <property type="term" value="F:hydrolase activity, hydrolyzing O-glycosyl compounds"/>
    <property type="evidence" value="ECO:0007669"/>
    <property type="project" value="InterPro"/>
</dbReference>
<evidence type="ECO:0000256" key="2">
    <source>
        <dbReference type="ARBA" id="ARBA00022801"/>
    </source>
</evidence>
<dbReference type="PANTHER" id="PTHR22925">
    <property type="entry name" value="GLYCOSYL HYDROLASE 43 FAMILY MEMBER"/>
    <property type="match status" value="1"/>
</dbReference>
<feature type="signal peptide" evidence="5">
    <location>
        <begin position="1"/>
        <end position="30"/>
    </location>
</feature>
<dbReference type="SUPFAM" id="SSF75005">
    <property type="entry name" value="Arabinanase/levansucrase/invertase"/>
    <property type="match status" value="1"/>
</dbReference>
<dbReference type="PANTHER" id="PTHR22925:SF3">
    <property type="entry name" value="GLYCOSYL HYDROLASE FAMILY PROTEIN 43"/>
    <property type="match status" value="1"/>
</dbReference>
<proteinExistence type="inferred from homology"/>
<keyword evidence="2 4" id="KW-0378">Hydrolase</keyword>
<dbReference type="Pfam" id="PF04616">
    <property type="entry name" value="Glyco_hydro_43"/>
    <property type="match status" value="1"/>
</dbReference>
<evidence type="ECO:0000256" key="4">
    <source>
        <dbReference type="RuleBase" id="RU361187"/>
    </source>
</evidence>
<reference evidence="7" key="1">
    <citation type="journal article" date="2016" name="Front. Microbiol.">
        <title>Molecular Keys to the Janthinobacterium and Duganella spp. Interaction with the Plant Pathogen Fusarium graminearum.</title>
        <authorList>
            <person name="Haack F.S."/>
            <person name="Poehlein A."/>
            <person name="Kroger C."/>
            <person name="Voigt C.A."/>
            <person name="Piepenbring M."/>
            <person name="Bode H.B."/>
            <person name="Daniel R."/>
            <person name="Schafer W."/>
            <person name="Streit W.R."/>
        </authorList>
    </citation>
    <scope>NUCLEOTIDE SEQUENCE [LARGE SCALE GENOMIC DNA]</scope>
    <source>
        <strain evidence="7">T54</strain>
    </source>
</reference>
<dbReference type="CDD" id="cd18823">
    <property type="entry name" value="GH43_RcAra43A-like"/>
    <property type="match status" value="1"/>
</dbReference>
<evidence type="ECO:0000256" key="5">
    <source>
        <dbReference type="SAM" id="SignalP"/>
    </source>
</evidence>
<comment type="caution">
    <text evidence="6">The sequence shown here is derived from an EMBL/GenBank/DDBJ whole genome shotgun (WGS) entry which is preliminary data.</text>
</comment>
<dbReference type="EMBL" id="LROM01000066">
    <property type="protein sequence ID" value="OFA05453.1"/>
    <property type="molecule type" value="Genomic_DNA"/>
</dbReference>
<evidence type="ECO:0000313" key="6">
    <source>
        <dbReference type="EMBL" id="OFA05453.1"/>
    </source>
</evidence>
<dbReference type="InterPro" id="IPR006710">
    <property type="entry name" value="Glyco_hydro_43"/>
</dbReference>
<evidence type="ECO:0000256" key="1">
    <source>
        <dbReference type="ARBA" id="ARBA00009865"/>
    </source>
</evidence>
<feature type="chain" id="PRO_5009208046" evidence="5">
    <location>
        <begin position="31"/>
        <end position="545"/>
    </location>
</feature>
<dbReference type="InterPro" id="IPR023296">
    <property type="entry name" value="Glyco_hydro_beta-prop_sf"/>
</dbReference>
<dbReference type="AlphaFoldDB" id="A0A1E7WZT4"/>
<sequence length="545" mass="58201">MRCSITKNTSCARWLPGLLLAMAASGMAGAGPVAADNAPETAITADDANPASAANSASPTAGATAAAANRTIRNGDFWRDTSGAPIYSQGGGVLKVGDRYYWYGVKYEEAVRYIKDRKADGASTKFNAVTAYSSLDLVNWTNEGEVIKVAAPGKIFERDAWLGRLGVVYHPRTEKYVLITQYGSKSAGNGVLFATSDTPAGPFTYHSLQTQVANVNGPATGDQTVFVDDDGQPYLVFSNSGERRHLYVAPLRASDFLQVEPATLVHQAPAGGREGNAMFKHNGLYYFCSSELHGWNASRSYYMTAASINGPYSPERLIEGTEADFSHVSQNGFFIPVTGGKQGMVLFAGDRWSNYAGNGDGYNIWVPLTFEGTAPVFHSLSEFSLDPQSGAWQAGKGNNYVRNPGFEADRVAQTGVAGWVVSWTNLKGPSPTVNVLDRRSGRWALTLAHDQHTMGSAVQNVTLPNGRYTLKAWVKSSGGQKVARLYAYGHGGPEAAVSLATARGGWTEVTVPGVAVSNGSVQVGLYSEGRDGQWLKVDDVSLVAE</sequence>